<accession>A0AAD4QK12</accession>
<keyword evidence="2" id="KW-0812">Transmembrane</keyword>
<gene>
    <name evidence="4" type="ORF">B0F90DRAFT_1858856</name>
</gene>
<protein>
    <recommendedName>
        <fullName evidence="6">Transmembrane protein</fullName>
    </recommendedName>
</protein>
<feature type="signal peptide" evidence="3">
    <location>
        <begin position="1"/>
        <end position="26"/>
    </location>
</feature>
<keyword evidence="5" id="KW-1185">Reference proteome</keyword>
<evidence type="ECO:0000313" key="4">
    <source>
        <dbReference type="EMBL" id="KAI0299050.1"/>
    </source>
</evidence>
<keyword evidence="2" id="KW-1133">Transmembrane helix</keyword>
<feature type="chain" id="PRO_5042288868" description="Transmembrane protein" evidence="3">
    <location>
        <begin position="27"/>
        <end position="479"/>
    </location>
</feature>
<dbReference type="AlphaFoldDB" id="A0AAD4QK12"/>
<sequence length="479" mass="51476">MCRSTIFAVFFLLAMSFYDHPQFVQARQVNVTVDDTDPLIVYQPATSWFFNGNTSGCAVCLTPPSPAIAYKRTWHHGLHVIPTVDMDDLKEVGGRKKRNSASSTKKRDNDLRKERRGTHNSTHDPTNDATASPFVTNKFDVDDAGFVDLPVSVQFNFTGSAVYLYCVLPLGVPPNTNSTPTLMNLTFTLDDETAGTFLHDGSANTGGFQSNFLVFSQGGLLDSAHSLRVHLGPNSVFLLDYYVFSRTDGLSPGSSAALTTAIAPAPTRASITEWVVTDSKKHDTATFAGAVGGSVGVLAIISACLAFSIYRRRRLSAQRQLGDREHQFDAQSFHTHTSEDSPSMHGPAPFIPRYFPGTIPAAPPPYFGSVEGSSVPTTLNTSSEVSYHFIPPPVPSAHHASPEAALSAMHGAELLDVPPPFSVAISSSEPPVLSNAMRRTLPRIPPPIFIDDAELVPPGIPNLPAAATAAPPLPLPLRS</sequence>
<keyword evidence="3" id="KW-0732">Signal</keyword>
<comment type="caution">
    <text evidence="4">The sequence shown here is derived from an EMBL/GenBank/DDBJ whole genome shotgun (WGS) entry which is preliminary data.</text>
</comment>
<feature type="region of interest" description="Disordered" evidence="1">
    <location>
        <begin position="91"/>
        <end position="133"/>
    </location>
</feature>
<evidence type="ECO:0000313" key="5">
    <source>
        <dbReference type="Proteomes" id="UP001203297"/>
    </source>
</evidence>
<reference evidence="4" key="1">
    <citation type="journal article" date="2022" name="New Phytol.">
        <title>Evolutionary transition to the ectomycorrhizal habit in the genomes of a hyperdiverse lineage of mushroom-forming fungi.</title>
        <authorList>
            <person name="Looney B."/>
            <person name="Miyauchi S."/>
            <person name="Morin E."/>
            <person name="Drula E."/>
            <person name="Courty P.E."/>
            <person name="Kohler A."/>
            <person name="Kuo A."/>
            <person name="LaButti K."/>
            <person name="Pangilinan J."/>
            <person name="Lipzen A."/>
            <person name="Riley R."/>
            <person name="Andreopoulos W."/>
            <person name="He G."/>
            <person name="Johnson J."/>
            <person name="Nolan M."/>
            <person name="Tritt A."/>
            <person name="Barry K.W."/>
            <person name="Grigoriev I.V."/>
            <person name="Nagy L.G."/>
            <person name="Hibbett D."/>
            <person name="Henrissat B."/>
            <person name="Matheny P.B."/>
            <person name="Labbe J."/>
            <person name="Martin F.M."/>
        </authorList>
    </citation>
    <scope>NUCLEOTIDE SEQUENCE</scope>
    <source>
        <strain evidence="4">BPL690</strain>
    </source>
</reference>
<evidence type="ECO:0008006" key="6">
    <source>
        <dbReference type="Google" id="ProtNLM"/>
    </source>
</evidence>
<evidence type="ECO:0000256" key="3">
    <source>
        <dbReference type="SAM" id="SignalP"/>
    </source>
</evidence>
<dbReference type="Proteomes" id="UP001203297">
    <property type="component" value="Unassembled WGS sequence"/>
</dbReference>
<name>A0AAD4QK12_9AGAM</name>
<feature type="transmembrane region" description="Helical" evidence="2">
    <location>
        <begin position="287"/>
        <end position="310"/>
    </location>
</feature>
<evidence type="ECO:0000256" key="1">
    <source>
        <dbReference type="SAM" id="MobiDB-lite"/>
    </source>
</evidence>
<evidence type="ECO:0000256" key="2">
    <source>
        <dbReference type="SAM" id="Phobius"/>
    </source>
</evidence>
<dbReference type="EMBL" id="WTXG01000025">
    <property type="protein sequence ID" value="KAI0299050.1"/>
    <property type="molecule type" value="Genomic_DNA"/>
</dbReference>
<proteinExistence type="predicted"/>
<organism evidence="4 5">
    <name type="scientific">Multifurca ochricompacta</name>
    <dbReference type="NCBI Taxonomy" id="376703"/>
    <lineage>
        <taxon>Eukaryota</taxon>
        <taxon>Fungi</taxon>
        <taxon>Dikarya</taxon>
        <taxon>Basidiomycota</taxon>
        <taxon>Agaricomycotina</taxon>
        <taxon>Agaricomycetes</taxon>
        <taxon>Russulales</taxon>
        <taxon>Russulaceae</taxon>
        <taxon>Multifurca</taxon>
    </lineage>
</organism>
<keyword evidence="2" id="KW-0472">Membrane</keyword>